<accession>A0A559K587</accession>
<dbReference type="AlphaFoldDB" id="A0A559K587"/>
<name>A0A559K587_9BACL</name>
<dbReference type="PROSITE" id="PS51462">
    <property type="entry name" value="NUDIX"/>
    <property type="match status" value="1"/>
</dbReference>
<dbReference type="PANTHER" id="PTHR10885:SF0">
    <property type="entry name" value="ISOPENTENYL-DIPHOSPHATE DELTA-ISOMERASE"/>
    <property type="match status" value="1"/>
</dbReference>
<dbReference type="InterPro" id="IPR000086">
    <property type="entry name" value="NUDIX_hydrolase_dom"/>
</dbReference>
<dbReference type="RefSeq" id="WP_144852148.1">
    <property type="nucleotide sequence ID" value="NZ_VNJI01000040.1"/>
</dbReference>
<gene>
    <name evidence="2" type="ORF">FPZ49_24865</name>
</gene>
<dbReference type="SUPFAM" id="SSF55811">
    <property type="entry name" value="Nudix"/>
    <property type="match status" value="1"/>
</dbReference>
<comment type="caution">
    <text evidence="2">The sequence shown here is derived from an EMBL/GenBank/DDBJ whole genome shotgun (WGS) entry which is preliminary data.</text>
</comment>
<dbReference type="Proteomes" id="UP000317036">
    <property type="component" value="Unassembled WGS sequence"/>
</dbReference>
<dbReference type="CDD" id="cd04692">
    <property type="entry name" value="NUDIX_Hydrolase"/>
    <property type="match status" value="1"/>
</dbReference>
<feature type="domain" description="Nudix hydrolase" evidence="1">
    <location>
        <begin position="31"/>
        <end position="174"/>
    </location>
</feature>
<dbReference type="EMBL" id="VNJI01000040">
    <property type="protein sequence ID" value="TVY07267.1"/>
    <property type="molecule type" value="Genomic_DNA"/>
</dbReference>
<evidence type="ECO:0000313" key="2">
    <source>
        <dbReference type="EMBL" id="TVY07267.1"/>
    </source>
</evidence>
<reference evidence="2 3" key="1">
    <citation type="submission" date="2019-07" db="EMBL/GenBank/DDBJ databases">
        <authorList>
            <person name="Kim J."/>
        </authorList>
    </citation>
    <scope>NUCLEOTIDE SEQUENCE [LARGE SCALE GENOMIC DNA]</scope>
    <source>
        <strain evidence="2 3">JC52</strain>
    </source>
</reference>
<evidence type="ECO:0000313" key="3">
    <source>
        <dbReference type="Proteomes" id="UP000317036"/>
    </source>
</evidence>
<evidence type="ECO:0000259" key="1">
    <source>
        <dbReference type="PROSITE" id="PS51462"/>
    </source>
</evidence>
<keyword evidence="3" id="KW-1185">Reference proteome</keyword>
<dbReference type="Pfam" id="PF00293">
    <property type="entry name" value="NUDIX"/>
    <property type="match status" value="1"/>
</dbReference>
<dbReference type="Gene3D" id="3.90.79.10">
    <property type="entry name" value="Nucleoside Triphosphate Pyrophosphohydrolase"/>
    <property type="match status" value="1"/>
</dbReference>
<organism evidence="2 3">
    <name type="scientific">Paenibacillus cremeus</name>
    <dbReference type="NCBI Taxonomy" id="2163881"/>
    <lineage>
        <taxon>Bacteria</taxon>
        <taxon>Bacillati</taxon>
        <taxon>Bacillota</taxon>
        <taxon>Bacilli</taxon>
        <taxon>Bacillales</taxon>
        <taxon>Paenibacillaceae</taxon>
        <taxon>Paenibacillus</taxon>
    </lineage>
</organism>
<dbReference type="OrthoDB" id="9780586at2"/>
<protein>
    <submittedName>
        <fullName evidence="2">NUDIX domain-containing protein</fullName>
    </submittedName>
</protein>
<dbReference type="InterPro" id="IPR015797">
    <property type="entry name" value="NUDIX_hydrolase-like_dom_sf"/>
</dbReference>
<sequence>MSKAQELFDIYDEQMNHLGTATRGETHAKGYWHRSFQCWIWTETADGPHVLFQKRHPDKDTHPELLDISCAGHLSAGEDVEDGVRELAEELGVTIQFEELIACGTFPVDKHLSNGVIDREFCHVYLYCSDQPLADYQLQEDEVTGLYRMPLQDMRRMIEGTDAGEAWTLSGVTREPDGRLAQRKIVVKAEDFVPHPKAYYEFVLHAIDTYRQPV</sequence>
<dbReference type="GO" id="GO:0003824">
    <property type="term" value="F:catalytic activity"/>
    <property type="evidence" value="ECO:0007669"/>
    <property type="project" value="UniProtKB-ARBA"/>
</dbReference>
<proteinExistence type="predicted"/>
<dbReference type="PANTHER" id="PTHR10885">
    <property type="entry name" value="ISOPENTENYL-DIPHOSPHATE DELTA-ISOMERASE"/>
    <property type="match status" value="1"/>
</dbReference>